<dbReference type="Proteomes" id="UP000244892">
    <property type="component" value="Chromosome"/>
</dbReference>
<evidence type="ECO:0000313" key="3">
    <source>
        <dbReference type="Proteomes" id="UP000244892"/>
    </source>
</evidence>
<dbReference type="AlphaFoldDB" id="A0A2U8FPY2"/>
<evidence type="ECO:0000313" key="2">
    <source>
        <dbReference type="EMBL" id="AWI53121.1"/>
    </source>
</evidence>
<protein>
    <submittedName>
        <fullName evidence="2">Cbb3-type cytochrome oxidase assembly protein CcoS</fullName>
    </submittedName>
</protein>
<proteinExistence type="predicted"/>
<name>A0A2U8FPY2_9BURK</name>
<dbReference type="NCBIfam" id="TIGR00847">
    <property type="entry name" value="ccoS"/>
    <property type="match status" value="1"/>
</dbReference>
<reference evidence="2 3" key="1">
    <citation type="submission" date="2018-05" db="EMBL/GenBank/DDBJ databases">
        <title>complete genome sequence of Aquabacterium olei NBRC 110486.</title>
        <authorList>
            <person name="Tang B."/>
            <person name="Chang J."/>
            <person name="Zhang L."/>
            <person name="Yang H."/>
        </authorList>
    </citation>
    <scope>NUCLEOTIDE SEQUENCE [LARGE SCALE GENOMIC DNA]</scope>
    <source>
        <strain evidence="2 3">NBRC 110486</strain>
    </source>
</reference>
<dbReference type="EMBL" id="CP029210">
    <property type="protein sequence ID" value="AWI53121.1"/>
    <property type="molecule type" value="Genomic_DNA"/>
</dbReference>
<keyword evidence="1" id="KW-1133">Transmembrane helix</keyword>
<dbReference type="RefSeq" id="WP_109035849.1">
    <property type="nucleotide sequence ID" value="NZ_CP029210.1"/>
</dbReference>
<sequence length="58" mass="6571">MEILYVLLPVSVLLVLAILAILGWAVHSGQFEDIEQEGIRILSDESQKVEDNVERHQI</sequence>
<keyword evidence="3" id="KW-1185">Reference proteome</keyword>
<accession>A0A2U8FPY2</accession>
<evidence type="ECO:0000256" key="1">
    <source>
        <dbReference type="SAM" id="Phobius"/>
    </source>
</evidence>
<dbReference type="PANTHER" id="PTHR41532">
    <property type="entry name" value="FIXS PROTEIN"/>
    <property type="match status" value="1"/>
</dbReference>
<dbReference type="PANTHER" id="PTHR41532:SF1">
    <property type="entry name" value="FIXS PROTEIN"/>
    <property type="match status" value="1"/>
</dbReference>
<feature type="transmembrane region" description="Helical" evidence="1">
    <location>
        <begin position="6"/>
        <end position="26"/>
    </location>
</feature>
<dbReference type="OrthoDB" id="9157495at2"/>
<keyword evidence="1" id="KW-0472">Membrane</keyword>
<gene>
    <name evidence="2" type="primary">ccoS</name>
    <name evidence="2" type="ORF">DEH84_06500</name>
</gene>
<organism evidence="2 3">
    <name type="scientific">Aquabacterium olei</name>
    <dbReference type="NCBI Taxonomy" id="1296669"/>
    <lineage>
        <taxon>Bacteria</taxon>
        <taxon>Pseudomonadati</taxon>
        <taxon>Pseudomonadota</taxon>
        <taxon>Betaproteobacteria</taxon>
        <taxon>Burkholderiales</taxon>
        <taxon>Aquabacterium</taxon>
    </lineage>
</organism>
<dbReference type="InterPro" id="IPR004714">
    <property type="entry name" value="Cyt_oxidase_maturation_cbb3"/>
</dbReference>
<dbReference type="KEGG" id="aon:DEH84_06500"/>
<keyword evidence="1" id="KW-0812">Transmembrane</keyword>
<dbReference type="Pfam" id="PF03597">
    <property type="entry name" value="FixS"/>
    <property type="match status" value="1"/>
</dbReference>